<protein>
    <submittedName>
        <fullName evidence="2">Chromosome partitioning protein ParB</fullName>
    </submittedName>
</protein>
<dbReference type="RefSeq" id="WP_068504757.1">
    <property type="nucleotide sequence ID" value="NZ_LWQU01000206.1"/>
</dbReference>
<reference evidence="2 3" key="1">
    <citation type="submission" date="2016-04" db="EMBL/GenBank/DDBJ databases">
        <title>Draft genome sequence of freshwater magnetotactic bacteria Magnetospirillum marisnigri SP-1 and Magnetospirillum moscoviense BB-1.</title>
        <authorList>
            <person name="Koziaeva V."/>
            <person name="Dziuba M.V."/>
            <person name="Ivanov T.M."/>
            <person name="Kuznetsov B."/>
            <person name="Grouzdev D.S."/>
        </authorList>
    </citation>
    <scope>NUCLEOTIDE SEQUENCE [LARGE SCALE GENOMIC DNA]</scope>
    <source>
        <strain evidence="2 3">BB-1</strain>
    </source>
</reference>
<name>A0A178M7D4_9PROT</name>
<dbReference type="Proteomes" id="UP000078543">
    <property type="component" value="Unassembled WGS sequence"/>
</dbReference>
<dbReference type="Pfam" id="PF02195">
    <property type="entry name" value="ParB_N"/>
    <property type="match status" value="1"/>
</dbReference>
<dbReference type="SMART" id="SM00470">
    <property type="entry name" value="ParB"/>
    <property type="match status" value="1"/>
</dbReference>
<keyword evidence="3" id="KW-1185">Reference proteome</keyword>
<comment type="caution">
    <text evidence="2">The sequence shown here is derived from an EMBL/GenBank/DDBJ whole genome shotgun (WGS) entry which is preliminary data.</text>
</comment>
<dbReference type="OrthoDB" id="248048at2"/>
<sequence>MPPIHHLAGPGKIRSIPIDRIRIPNPRSRAKKVFADIVENIARVGLKRPITVTLAEEDGDGPTYLLVCGQGRIEAFQALGETEIPASVVTASEADLYLMSLVENLARRQHSSRDLLHAVRVLDERGYTASKIGKKIGLDSGYIYGILTLLKAGETRLINAVEQGWLPIYIATEIAKAGDQDVQSELLNAYEDGSLRGEQFMRVRKLIDTRRALGKGYGRADNKVPKELTAKRLVQTYQTEVRRQTLMVKKAEASEQRLMFVLSALRKLLADDHFRTLLRAEGINDMPKTLADRLPTEIRP</sequence>
<dbReference type="GO" id="GO:0005694">
    <property type="term" value="C:chromosome"/>
    <property type="evidence" value="ECO:0007669"/>
    <property type="project" value="TreeGrafter"/>
</dbReference>
<dbReference type="InterPro" id="IPR003115">
    <property type="entry name" value="ParB_N"/>
</dbReference>
<dbReference type="STRING" id="1437059.A6A05_17955"/>
<organism evidence="2 3">
    <name type="scientific">Magnetospirillum moscoviense</name>
    <dbReference type="NCBI Taxonomy" id="1437059"/>
    <lineage>
        <taxon>Bacteria</taxon>
        <taxon>Pseudomonadati</taxon>
        <taxon>Pseudomonadota</taxon>
        <taxon>Alphaproteobacteria</taxon>
        <taxon>Rhodospirillales</taxon>
        <taxon>Rhodospirillaceae</taxon>
        <taxon>Magnetospirillum</taxon>
    </lineage>
</organism>
<evidence type="ECO:0000313" key="2">
    <source>
        <dbReference type="EMBL" id="OAN43804.1"/>
    </source>
</evidence>
<gene>
    <name evidence="2" type="ORF">A6A05_17955</name>
</gene>
<dbReference type="Gene3D" id="1.10.10.2830">
    <property type="match status" value="1"/>
</dbReference>
<dbReference type="CDD" id="cd16411">
    <property type="entry name" value="ParB_N_like"/>
    <property type="match status" value="1"/>
</dbReference>
<dbReference type="InterPro" id="IPR036086">
    <property type="entry name" value="ParB/Sulfiredoxin_sf"/>
</dbReference>
<dbReference type="SUPFAM" id="SSF109709">
    <property type="entry name" value="KorB DNA-binding domain-like"/>
    <property type="match status" value="1"/>
</dbReference>
<accession>A0A178M7D4</accession>
<dbReference type="SUPFAM" id="SSF110849">
    <property type="entry name" value="ParB/Sulfiredoxin"/>
    <property type="match status" value="1"/>
</dbReference>
<dbReference type="InterPro" id="IPR011111">
    <property type="entry name" value="Plasmid_RepB"/>
</dbReference>
<dbReference type="AlphaFoldDB" id="A0A178M7D4"/>
<dbReference type="InterPro" id="IPR050336">
    <property type="entry name" value="Chromosome_partition/occlusion"/>
</dbReference>
<dbReference type="EMBL" id="LWQU01000206">
    <property type="protein sequence ID" value="OAN43804.1"/>
    <property type="molecule type" value="Genomic_DNA"/>
</dbReference>
<proteinExistence type="predicted"/>
<dbReference type="GO" id="GO:0007059">
    <property type="term" value="P:chromosome segregation"/>
    <property type="evidence" value="ECO:0007669"/>
    <property type="project" value="TreeGrafter"/>
</dbReference>
<dbReference type="Gene3D" id="3.90.1530.30">
    <property type="match status" value="1"/>
</dbReference>
<dbReference type="Pfam" id="PF07506">
    <property type="entry name" value="RepB"/>
    <property type="match status" value="1"/>
</dbReference>
<dbReference type="PANTHER" id="PTHR33375:SF1">
    <property type="entry name" value="CHROMOSOME-PARTITIONING PROTEIN PARB-RELATED"/>
    <property type="match status" value="1"/>
</dbReference>
<evidence type="ECO:0000259" key="1">
    <source>
        <dbReference type="SMART" id="SM00470"/>
    </source>
</evidence>
<evidence type="ECO:0000313" key="3">
    <source>
        <dbReference type="Proteomes" id="UP000078543"/>
    </source>
</evidence>
<feature type="domain" description="ParB-like N-terminal" evidence="1">
    <location>
        <begin position="14"/>
        <end position="105"/>
    </location>
</feature>
<dbReference type="PANTHER" id="PTHR33375">
    <property type="entry name" value="CHROMOSOME-PARTITIONING PROTEIN PARB-RELATED"/>
    <property type="match status" value="1"/>
</dbReference>